<evidence type="ECO:0000256" key="2">
    <source>
        <dbReference type="ARBA" id="ARBA00004651"/>
    </source>
</evidence>
<feature type="transmembrane region" description="Helical" evidence="14">
    <location>
        <begin position="155"/>
        <end position="173"/>
    </location>
</feature>
<evidence type="ECO:0000256" key="11">
    <source>
        <dbReference type="ARBA" id="ARBA00022989"/>
    </source>
</evidence>
<keyword evidence="12" id="KW-0902">Two-component regulatory system</keyword>
<evidence type="ECO:0000256" key="3">
    <source>
        <dbReference type="ARBA" id="ARBA00012438"/>
    </source>
</evidence>
<comment type="catalytic activity">
    <reaction evidence="1">
        <text>ATP + protein L-histidine = ADP + protein N-phospho-L-histidine.</text>
        <dbReference type="EC" id="2.7.13.3"/>
    </reaction>
</comment>
<organism evidence="17 18">
    <name type="scientific">Anaerostipes hadrus</name>
    <dbReference type="NCBI Taxonomy" id="649756"/>
    <lineage>
        <taxon>Bacteria</taxon>
        <taxon>Bacillati</taxon>
        <taxon>Bacillota</taxon>
        <taxon>Clostridia</taxon>
        <taxon>Lachnospirales</taxon>
        <taxon>Lachnospiraceae</taxon>
        <taxon>Anaerostipes</taxon>
    </lineage>
</organism>
<comment type="caution">
    <text evidence="17">The sequence shown here is derived from an EMBL/GenBank/DDBJ whole genome shotgun (WGS) entry which is preliminary data.</text>
</comment>
<comment type="subcellular location">
    <subcellularLocation>
        <location evidence="2">Cell membrane</location>
        <topology evidence="2">Multi-pass membrane protein</topology>
    </subcellularLocation>
</comment>
<evidence type="ECO:0000256" key="5">
    <source>
        <dbReference type="ARBA" id="ARBA00022553"/>
    </source>
</evidence>
<evidence type="ECO:0000259" key="15">
    <source>
        <dbReference type="PROSITE" id="PS50109"/>
    </source>
</evidence>
<dbReference type="InterPro" id="IPR003594">
    <property type="entry name" value="HATPase_dom"/>
</dbReference>
<keyword evidence="9 17" id="KW-0418">Kinase</keyword>
<dbReference type="PROSITE" id="PS50885">
    <property type="entry name" value="HAMP"/>
    <property type="match status" value="1"/>
</dbReference>
<evidence type="ECO:0000313" key="17">
    <source>
        <dbReference type="EMBL" id="NSJ81067.1"/>
    </source>
</evidence>
<evidence type="ECO:0000256" key="13">
    <source>
        <dbReference type="ARBA" id="ARBA00023136"/>
    </source>
</evidence>
<evidence type="ECO:0000256" key="1">
    <source>
        <dbReference type="ARBA" id="ARBA00000085"/>
    </source>
</evidence>
<keyword evidence="5" id="KW-0597">Phosphoprotein</keyword>
<evidence type="ECO:0000256" key="4">
    <source>
        <dbReference type="ARBA" id="ARBA00022475"/>
    </source>
</evidence>
<evidence type="ECO:0000256" key="6">
    <source>
        <dbReference type="ARBA" id="ARBA00022679"/>
    </source>
</evidence>
<evidence type="ECO:0000259" key="16">
    <source>
        <dbReference type="PROSITE" id="PS50885"/>
    </source>
</evidence>
<evidence type="ECO:0000256" key="8">
    <source>
        <dbReference type="ARBA" id="ARBA00022741"/>
    </source>
</evidence>
<keyword evidence="18" id="KW-1185">Reference proteome</keyword>
<dbReference type="PANTHER" id="PTHR45528:SF1">
    <property type="entry name" value="SENSOR HISTIDINE KINASE CPXA"/>
    <property type="match status" value="1"/>
</dbReference>
<proteinExistence type="predicted"/>
<dbReference type="PANTHER" id="PTHR45528">
    <property type="entry name" value="SENSOR HISTIDINE KINASE CPXA"/>
    <property type="match status" value="1"/>
</dbReference>
<gene>
    <name evidence="17" type="ORF">G5A72_16095</name>
</gene>
<dbReference type="InterPro" id="IPR003661">
    <property type="entry name" value="HisK_dim/P_dom"/>
</dbReference>
<dbReference type="Pfam" id="PF02518">
    <property type="entry name" value="HATPase_c"/>
    <property type="match status" value="1"/>
</dbReference>
<dbReference type="InterPro" id="IPR050398">
    <property type="entry name" value="HssS/ArlS-like"/>
</dbReference>
<dbReference type="SMART" id="SM00387">
    <property type="entry name" value="HATPase_c"/>
    <property type="match status" value="1"/>
</dbReference>
<feature type="domain" description="HAMP" evidence="16">
    <location>
        <begin position="174"/>
        <end position="228"/>
    </location>
</feature>
<reference evidence="17 18" key="1">
    <citation type="journal article" date="2020" name="Cell Host Microbe">
        <title>Functional and Genomic Variation between Human-Derived Isolates of Lachnospiraceae Reveals Inter- and Intra-Species Diversity.</title>
        <authorList>
            <person name="Sorbara M.T."/>
            <person name="Littmann E.R."/>
            <person name="Fontana E."/>
            <person name="Moody T.U."/>
            <person name="Kohout C.E."/>
            <person name="Gjonbalaj M."/>
            <person name="Eaton V."/>
            <person name="Seok R."/>
            <person name="Leiner I.M."/>
            <person name="Pamer E.G."/>
        </authorList>
    </citation>
    <scope>NUCLEOTIDE SEQUENCE [LARGE SCALE GENOMIC DNA]</scope>
    <source>
        <strain evidence="17 18">MSK.14.57</strain>
    </source>
</reference>
<keyword evidence="11 14" id="KW-1133">Transmembrane helix</keyword>
<dbReference type="SMART" id="SM00388">
    <property type="entry name" value="HisKA"/>
    <property type="match status" value="1"/>
</dbReference>
<keyword evidence="6" id="KW-0808">Transferase</keyword>
<dbReference type="EC" id="2.7.13.3" evidence="3"/>
<dbReference type="SUPFAM" id="SSF47384">
    <property type="entry name" value="Homodimeric domain of signal transducing histidine kinase"/>
    <property type="match status" value="1"/>
</dbReference>
<keyword evidence="4" id="KW-1003">Cell membrane</keyword>
<dbReference type="Pfam" id="PF00672">
    <property type="entry name" value="HAMP"/>
    <property type="match status" value="1"/>
</dbReference>
<dbReference type="InterPro" id="IPR036097">
    <property type="entry name" value="HisK_dim/P_sf"/>
</dbReference>
<protein>
    <recommendedName>
        <fullName evidence="3">histidine kinase</fullName>
        <ecNumber evidence="3">2.7.13.3</ecNumber>
    </recommendedName>
</protein>
<evidence type="ECO:0000256" key="9">
    <source>
        <dbReference type="ARBA" id="ARBA00022777"/>
    </source>
</evidence>
<dbReference type="Gene3D" id="3.30.565.10">
    <property type="entry name" value="Histidine kinase-like ATPase, C-terminal domain"/>
    <property type="match status" value="1"/>
</dbReference>
<dbReference type="Gene3D" id="6.10.340.10">
    <property type="match status" value="1"/>
</dbReference>
<dbReference type="InterPro" id="IPR036890">
    <property type="entry name" value="HATPase_C_sf"/>
</dbReference>
<dbReference type="SMART" id="SM00304">
    <property type="entry name" value="HAMP"/>
    <property type="match status" value="1"/>
</dbReference>
<dbReference type="EMBL" id="JAAITB010000058">
    <property type="protein sequence ID" value="NSJ81067.1"/>
    <property type="molecule type" value="Genomic_DNA"/>
</dbReference>
<keyword evidence="7 14" id="KW-0812">Transmembrane</keyword>
<dbReference type="Pfam" id="PF00512">
    <property type="entry name" value="HisKA"/>
    <property type="match status" value="1"/>
</dbReference>
<evidence type="ECO:0000313" key="18">
    <source>
        <dbReference type="Proteomes" id="UP001644750"/>
    </source>
</evidence>
<dbReference type="Gene3D" id="1.10.287.130">
    <property type="match status" value="1"/>
</dbReference>
<dbReference type="SUPFAM" id="SSF55874">
    <property type="entry name" value="ATPase domain of HSP90 chaperone/DNA topoisomerase II/histidine kinase"/>
    <property type="match status" value="1"/>
</dbReference>
<evidence type="ECO:0000256" key="7">
    <source>
        <dbReference type="ARBA" id="ARBA00022692"/>
    </source>
</evidence>
<dbReference type="CDD" id="cd06225">
    <property type="entry name" value="HAMP"/>
    <property type="match status" value="1"/>
</dbReference>
<keyword evidence="10" id="KW-0067">ATP-binding</keyword>
<evidence type="ECO:0000256" key="10">
    <source>
        <dbReference type="ARBA" id="ARBA00022840"/>
    </source>
</evidence>
<dbReference type="CDD" id="cd00075">
    <property type="entry name" value="HATPase"/>
    <property type="match status" value="1"/>
</dbReference>
<feature type="domain" description="Histidine kinase" evidence="15">
    <location>
        <begin position="236"/>
        <end position="450"/>
    </location>
</feature>
<dbReference type="PROSITE" id="PS50109">
    <property type="entry name" value="HIS_KIN"/>
    <property type="match status" value="1"/>
</dbReference>
<dbReference type="GO" id="GO:0016301">
    <property type="term" value="F:kinase activity"/>
    <property type="evidence" value="ECO:0007669"/>
    <property type="project" value="UniProtKB-KW"/>
</dbReference>
<dbReference type="Proteomes" id="UP001644750">
    <property type="component" value="Unassembled WGS sequence"/>
</dbReference>
<keyword evidence="8" id="KW-0547">Nucleotide-binding</keyword>
<evidence type="ECO:0000256" key="12">
    <source>
        <dbReference type="ARBA" id="ARBA00023012"/>
    </source>
</evidence>
<accession>A0ABX2I2J2</accession>
<sequence>MKQMTIKKKVTLWYTGIIALILGMVLVFMFYFVDKVGISATEEEVSAAVTGFSANFQFQDGTYYLSEDTQFYQDGVMFCVYDDNGKLLYGTMPEKFPKQTILKSHTPRVITSGSSKWMVYDSVHTYGKYKAIWIRGITSIHAIEVFMTTSQKMMIILYPVFILLIAMTGYFMLKRALKQVDLICDQVENISYGKDLTKRLSLPKVRDELYELSHKFNQMFERLEESFEKEQQFTADVSHELRTPVTVIISQCEYLIEDPVLEEEEKEEIMIILRQARRMSKLINEMLMIARGEMSESYDMEEVDLILLTEVIVEELREQAEKKKIQISVFSDRDVKMMGNHTLLLRMMMNLVQNAISYGKEHGHIDILWKEQGDMIIGEVKDDGIGIAQEDIPKIWDRFYRVDKSRSRENGGTGLGLSMVHFIVAVHGGQIHVESKKGEGTSFIFQFPKM</sequence>
<keyword evidence="13 14" id="KW-0472">Membrane</keyword>
<name>A0ABX2I2J2_ANAHA</name>
<dbReference type="InterPro" id="IPR004358">
    <property type="entry name" value="Sig_transdc_His_kin-like_C"/>
</dbReference>
<dbReference type="InterPro" id="IPR003660">
    <property type="entry name" value="HAMP_dom"/>
</dbReference>
<evidence type="ECO:0000256" key="14">
    <source>
        <dbReference type="SAM" id="Phobius"/>
    </source>
</evidence>
<dbReference type="InterPro" id="IPR005467">
    <property type="entry name" value="His_kinase_dom"/>
</dbReference>
<dbReference type="PRINTS" id="PR00344">
    <property type="entry name" value="BCTRLSENSOR"/>
</dbReference>
<dbReference type="CDD" id="cd00082">
    <property type="entry name" value="HisKA"/>
    <property type="match status" value="1"/>
</dbReference>
<feature type="transmembrane region" description="Helical" evidence="14">
    <location>
        <begin position="12"/>
        <end position="33"/>
    </location>
</feature>